<dbReference type="Gene3D" id="2.30.40.10">
    <property type="entry name" value="Urease, subunit C, domain 1"/>
    <property type="match status" value="1"/>
</dbReference>
<protein>
    <submittedName>
        <fullName evidence="3">Amidohydrolase</fullName>
    </submittedName>
</protein>
<name>A0A4U0SJ70_9ACTN</name>
<comment type="caution">
    <text evidence="3">The sequence shown here is derived from an EMBL/GenBank/DDBJ whole genome shotgun (WGS) entry which is preliminary data.</text>
</comment>
<dbReference type="Gene3D" id="3.20.20.140">
    <property type="entry name" value="Metal-dependent hydrolases"/>
    <property type="match status" value="1"/>
</dbReference>
<dbReference type="RefSeq" id="WP_136726994.1">
    <property type="nucleotide sequence ID" value="NZ_SUMC01000033.1"/>
</dbReference>
<organism evidence="3 4">
    <name type="scientific">Actinacidiphila oryziradicis</name>
    <dbReference type="NCBI Taxonomy" id="2571141"/>
    <lineage>
        <taxon>Bacteria</taxon>
        <taxon>Bacillati</taxon>
        <taxon>Actinomycetota</taxon>
        <taxon>Actinomycetes</taxon>
        <taxon>Kitasatosporales</taxon>
        <taxon>Streptomycetaceae</taxon>
        <taxon>Actinacidiphila</taxon>
    </lineage>
</organism>
<evidence type="ECO:0000313" key="3">
    <source>
        <dbReference type="EMBL" id="TKA08217.1"/>
    </source>
</evidence>
<keyword evidence="3" id="KW-0378">Hydrolase</keyword>
<dbReference type="SUPFAM" id="SSF51556">
    <property type="entry name" value="Metallo-dependent hydrolases"/>
    <property type="match status" value="1"/>
</dbReference>
<dbReference type="PANTHER" id="PTHR22642">
    <property type="entry name" value="IMIDAZOLONEPROPIONASE"/>
    <property type="match status" value="1"/>
</dbReference>
<feature type="region of interest" description="Disordered" evidence="1">
    <location>
        <begin position="1"/>
        <end position="37"/>
    </location>
</feature>
<dbReference type="Pfam" id="PF07969">
    <property type="entry name" value="Amidohydro_3"/>
    <property type="match status" value="1"/>
</dbReference>
<dbReference type="EMBL" id="SUMC01000033">
    <property type="protein sequence ID" value="TKA08217.1"/>
    <property type="molecule type" value="Genomic_DNA"/>
</dbReference>
<dbReference type="Gene3D" id="3.10.310.70">
    <property type="match status" value="1"/>
</dbReference>
<evidence type="ECO:0000256" key="1">
    <source>
        <dbReference type="SAM" id="MobiDB-lite"/>
    </source>
</evidence>
<reference evidence="3 4" key="1">
    <citation type="submission" date="2019-04" db="EMBL/GenBank/DDBJ databases">
        <title>Streptomyces oryziradicis sp. nov., a novel actinomycete isolated from rhizosphere soil of rice (Oryza sativa L.).</title>
        <authorList>
            <person name="Li C."/>
        </authorList>
    </citation>
    <scope>NUCLEOTIDE SEQUENCE [LARGE SCALE GENOMIC DNA]</scope>
    <source>
        <strain evidence="3 4">NEAU-C40</strain>
    </source>
</reference>
<dbReference type="SUPFAM" id="SSF51338">
    <property type="entry name" value="Composite domain of metallo-dependent hydrolases"/>
    <property type="match status" value="1"/>
</dbReference>
<evidence type="ECO:0000313" key="4">
    <source>
        <dbReference type="Proteomes" id="UP000305778"/>
    </source>
</evidence>
<dbReference type="OrthoDB" id="3173428at2"/>
<proteinExistence type="predicted"/>
<dbReference type="InterPro" id="IPR011059">
    <property type="entry name" value="Metal-dep_hydrolase_composite"/>
</dbReference>
<sequence>MEHSHPATGVPDTIYVNGRIRPGSRAPGLAARGERRDEEDEAYEALAVSRGRVTALGTDREIRDLAGPRSEVVDLRGHRVIPGLIDGHMHATRAGSTWSSELHWTGMSALTDALTSVGEAVRSAPPGRWIRAVGGWHHTQFKENRPPSTAELDAVAPDHPVYVQALYDLAVLNSEAMRVLGLDSWTGLPSGTVERDPLTGRCTGVVRGLGAFNRCLAAIPGPDAAAERASTRAMFADLNAVGLTGVVDPGGFGMAPERYDPLFDLWRAGELTVRMRLYVSAVDAGHEVSQLEGWLRHAQTSFGDDMLRMVGAGEVVHFGCHDFEGLEPFSLMDEAYEDLLTISRRVAERGWPMHIHAVLDSSIDRILDAWETVHRQIPLDRLRFSLAHADTISPRNIRRLAALGAGVVTDDHQVFKAGASAACWGAEQMASVPPLGDLLEAGVQVGAGTDATRASSYSPWLSLWWLHEGRSLDGRVQRAPRHNLSRQQSLDLYTRGSAWFSFEESDRGHLRPGARADLAVLSDDYFTVPADLIPSITAQLTVVGGRTVHASGPFRA</sequence>
<dbReference type="InterPro" id="IPR013108">
    <property type="entry name" value="Amidohydro_3"/>
</dbReference>
<feature type="domain" description="Amidohydrolase 3" evidence="2">
    <location>
        <begin position="71"/>
        <end position="549"/>
    </location>
</feature>
<dbReference type="InterPro" id="IPR032466">
    <property type="entry name" value="Metal_Hydrolase"/>
</dbReference>
<dbReference type="GO" id="GO:0016810">
    <property type="term" value="F:hydrolase activity, acting on carbon-nitrogen (but not peptide) bonds"/>
    <property type="evidence" value="ECO:0007669"/>
    <property type="project" value="InterPro"/>
</dbReference>
<accession>A0A4U0SJ70</accession>
<dbReference type="PANTHER" id="PTHR22642:SF21">
    <property type="entry name" value="PERIPLASMIC PROTEIN"/>
    <property type="match status" value="1"/>
</dbReference>
<dbReference type="AlphaFoldDB" id="A0A4U0SJ70"/>
<dbReference type="Proteomes" id="UP000305778">
    <property type="component" value="Unassembled WGS sequence"/>
</dbReference>
<keyword evidence="4" id="KW-1185">Reference proteome</keyword>
<gene>
    <name evidence="3" type="ORF">FCI23_29535</name>
</gene>
<evidence type="ECO:0000259" key="2">
    <source>
        <dbReference type="Pfam" id="PF07969"/>
    </source>
</evidence>